<proteinExistence type="predicted"/>
<feature type="region of interest" description="Disordered" evidence="8">
    <location>
        <begin position="832"/>
        <end position="856"/>
    </location>
</feature>
<dbReference type="CTD" id="78777612"/>
<evidence type="ECO:0000256" key="5">
    <source>
        <dbReference type="ARBA" id="ARBA00022691"/>
    </source>
</evidence>
<evidence type="ECO:0000256" key="4">
    <source>
        <dbReference type="ARBA" id="ARBA00022679"/>
    </source>
</evidence>
<dbReference type="RefSeq" id="XP_053578730.1">
    <property type="nucleotide sequence ID" value="XM_053735164.1"/>
</dbReference>
<dbReference type="GO" id="GO:0008168">
    <property type="term" value="F:methyltransferase activity"/>
    <property type="evidence" value="ECO:0007669"/>
    <property type="project" value="UniProtKB-KW"/>
</dbReference>
<name>A0A6A5FVS9_CAERE</name>
<feature type="compositionally biased region" description="Basic and acidic residues" evidence="8">
    <location>
        <begin position="148"/>
        <end position="157"/>
    </location>
</feature>
<keyword evidence="4" id="KW-0808">Transferase</keyword>
<comment type="subcellular location">
    <subcellularLocation>
        <location evidence="1">Chromosome</location>
    </subcellularLocation>
</comment>
<dbReference type="Gene3D" id="2.170.270.10">
    <property type="entry name" value="SET domain"/>
    <property type="match status" value="1"/>
</dbReference>
<evidence type="ECO:0000256" key="1">
    <source>
        <dbReference type="ARBA" id="ARBA00004286"/>
    </source>
</evidence>
<feature type="region of interest" description="Disordered" evidence="8">
    <location>
        <begin position="133"/>
        <end position="157"/>
    </location>
</feature>
<evidence type="ECO:0000259" key="9">
    <source>
        <dbReference type="SMART" id="SM00317"/>
    </source>
</evidence>
<feature type="region of interest" description="Disordered" evidence="8">
    <location>
        <begin position="1"/>
        <end position="21"/>
    </location>
</feature>
<dbReference type="SMART" id="SM00317">
    <property type="entry name" value="SET"/>
    <property type="match status" value="1"/>
</dbReference>
<evidence type="ECO:0000313" key="10">
    <source>
        <dbReference type="EMBL" id="KAF1746531.1"/>
    </source>
</evidence>
<dbReference type="EMBL" id="WUAV01000006">
    <property type="protein sequence ID" value="KAF1746531.1"/>
    <property type="molecule type" value="Genomic_DNA"/>
</dbReference>
<keyword evidence="2" id="KW-0158">Chromosome</keyword>
<feature type="region of interest" description="Disordered" evidence="8">
    <location>
        <begin position="353"/>
        <end position="377"/>
    </location>
</feature>
<dbReference type="GO" id="GO:0032259">
    <property type="term" value="P:methylation"/>
    <property type="evidence" value="ECO:0007669"/>
    <property type="project" value="UniProtKB-KW"/>
</dbReference>
<organism evidence="10 11">
    <name type="scientific">Caenorhabditis remanei</name>
    <name type="common">Caenorhabditis vulgaris</name>
    <dbReference type="NCBI Taxonomy" id="31234"/>
    <lineage>
        <taxon>Eukaryota</taxon>
        <taxon>Metazoa</taxon>
        <taxon>Ecdysozoa</taxon>
        <taxon>Nematoda</taxon>
        <taxon>Chromadorea</taxon>
        <taxon>Rhabditida</taxon>
        <taxon>Rhabditina</taxon>
        <taxon>Rhabditomorpha</taxon>
        <taxon>Rhabditoidea</taxon>
        <taxon>Rhabditidae</taxon>
        <taxon>Peloderinae</taxon>
        <taxon>Caenorhabditis</taxon>
    </lineage>
</organism>
<dbReference type="Pfam" id="PF00856">
    <property type="entry name" value="SET"/>
    <property type="match status" value="1"/>
</dbReference>
<evidence type="ECO:0000256" key="8">
    <source>
        <dbReference type="SAM" id="MobiDB-lite"/>
    </source>
</evidence>
<accession>A0A6A5FVS9</accession>
<dbReference type="GeneID" id="78777612"/>
<keyword evidence="6" id="KW-0479">Metal-binding</keyword>
<evidence type="ECO:0000313" key="11">
    <source>
        <dbReference type="Proteomes" id="UP000483820"/>
    </source>
</evidence>
<protein>
    <recommendedName>
        <fullName evidence="9">SET domain-containing protein</fullName>
    </recommendedName>
</protein>
<reference evidence="10 11" key="1">
    <citation type="submission" date="2019-12" db="EMBL/GenBank/DDBJ databases">
        <title>Chromosome-level assembly of the Caenorhabditis remanei genome.</title>
        <authorList>
            <person name="Teterina A.A."/>
            <person name="Willis J.H."/>
            <person name="Phillips P.C."/>
        </authorList>
    </citation>
    <scope>NUCLEOTIDE SEQUENCE [LARGE SCALE GENOMIC DNA]</scope>
    <source>
        <strain evidence="10 11">PX506</strain>
        <tissue evidence="10">Whole organism</tissue>
    </source>
</reference>
<gene>
    <name evidence="10" type="ORF">GCK72_022987</name>
</gene>
<dbReference type="PANTHER" id="PTHR46223">
    <property type="entry name" value="HISTONE-LYSINE N-METHYLTRANSFERASE SUV39H"/>
    <property type="match status" value="1"/>
</dbReference>
<evidence type="ECO:0000256" key="2">
    <source>
        <dbReference type="ARBA" id="ARBA00022454"/>
    </source>
</evidence>
<dbReference type="InterPro" id="IPR046341">
    <property type="entry name" value="SET_dom_sf"/>
</dbReference>
<feature type="region of interest" description="Disordered" evidence="8">
    <location>
        <begin position="294"/>
        <end position="328"/>
    </location>
</feature>
<evidence type="ECO:0000256" key="3">
    <source>
        <dbReference type="ARBA" id="ARBA00022603"/>
    </source>
</evidence>
<feature type="domain" description="SET" evidence="9">
    <location>
        <begin position="793"/>
        <end position="945"/>
    </location>
</feature>
<comment type="caution">
    <text evidence="10">The sequence shown here is derived from an EMBL/GenBank/DDBJ whole genome shotgun (WGS) entry which is preliminary data.</text>
</comment>
<dbReference type="SUPFAM" id="SSF82199">
    <property type="entry name" value="SET domain"/>
    <property type="match status" value="1"/>
</dbReference>
<dbReference type="PANTHER" id="PTHR46223:SF3">
    <property type="entry name" value="HISTONE-LYSINE N-METHYLTRANSFERASE SET-23"/>
    <property type="match status" value="1"/>
</dbReference>
<sequence>MESKPPNPGWDIESTPLGNGAIKPENVHLNSGLRSARVANSSNRPCVSQFGVELRKQFDCLSDEGKKHVLRPYSCTPPEELERTMQRVSAAQLLKDIIHYPPRPQQNISRVVESDQPSRSSHRSIRSLLLQPFQTMSSGQSDTSGHQVKSDSIRRNDDLIMSSIPKHRDLVPDPDCEIIELPEKLHNVGRLAPSTHARVRSVTLSIRTKIEPPSPNLDITQHDSMTKPRHVSALEHKNEDRDCIFLGFRRPSEREVRETRKLLDEVKLNRQKEDMMTAKQKVEKLHNVGLFAPSTQARVTSETPSKSRKRSSTSRNLSTIRHDSMSKSRQISIEEHNFDDDCVFLDNDQVDSHARENKDVPSTSDIPSSRRRSSTTRCVPWAVKSENVQIDIDAGSAPQTPIEKVSQVLPTADDNMRCINSQRIPEARDGSCPYIFNIVSDFDRDSGIDNRLSSNEMSTHKFDGRVFTVIGIAFEDIRYSMGCIKFVNQLVVKLPTGCHAAKVAQEEGVEVPVEYQNIPGIPFKKLHGEGALEKYGVTDEHPEVPELWRIQAIFKGGAKKGRLPVLYVGWKSFHIFDLPVGHLRNHEKTLYEIAETRNKYVEVLKRQVSDKKMKALIELEQFMTPALRTDCSNRYWFLQDLTYFHSKIQQDSGQGNVHYMCFTGPTTPLPNYTFVTQHVMLHDVLVHCIEKTRILDDLFNNHLQTALRTNNTFKLGKTPCETPQSCKCNLTYEAMLIHNHFGKNTKLCIPDRMGRLQKLDEHAFGDEYVTVECSSDCGCTRNCPRRRLQNGGKKMLVIMCDDEAKGFELIAGEKIEAGELIGELAGELFLHPNQVKDPSDSPLAKRSKPDNSSSLDCTSQLKLNDGPFHKTFSIFSPDMAIISRRIGNAMRFIQHSATPNAVFIETLSRVLKNHPIIPRIAVYASKNIAIGERVTAYFHDDSLASDSPVDNPEEWRQCECRVGCPDVLPPSP</sequence>
<dbReference type="AlphaFoldDB" id="A0A6A5FVS9"/>
<dbReference type="InterPro" id="IPR001214">
    <property type="entry name" value="SET_dom"/>
</dbReference>
<feature type="compositionally biased region" description="Polar residues" evidence="8">
    <location>
        <begin position="133"/>
        <end position="147"/>
    </location>
</feature>
<dbReference type="GO" id="GO:0046872">
    <property type="term" value="F:metal ion binding"/>
    <property type="evidence" value="ECO:0007669"/>
    <property type="project" value="UniProtKB-KW"/>
</dbReference>
<dbReference type="InterPro" id="IPR050973">
    <property type="entry name" value="H3K9_Histone-Lys_N-MTase"/>
</dbReference>
<evidence type="ECO:0000256" key="7">
    <source>
        <dbReference type="ARBA" id="ARBA00022833"/>
    </source>
</evidence>
<keyword evidence="7" id="KW-0862">Zinc</keyword>
<keyword evidence="5" id="KW-0949">S-adenosyl-L-methionine</keyword>
<dbReference type="Proteomes" id="UP000483820">
    <property type="component" value="Chromosome X"/>
</dbReference>
<dbReference type="KEGG" id="crq:GCK72_022987"/>
<keyword evidence="3" id="KW-0489">Methyltransferase</keyword>
<evidence type="ECO:0000256" key="6">
    <source>
        <dbReference type="ARBA" id="ARBA00022723"/>
    </source>
</evidence>
<dbReference type="GO" id="GO:0005694">
    <property type="term" value="C:chromosome"/>
    <property type="evidence" value="ECO:0007669"/>
    <property type="project" value="UniProtKB-SubCell"/>
</dbReference>